<dbReference type="GO" id="GO:0005737">
    <property type="term" value="C:cytoplasm"/>
    <property type="evidence" value="ECO:0007669"/>
    <property type="project" value="InterPro"/>
</dbReference>
<dbReference type="GO" id="GO:0009264">
    <property type="term" value="P:deoxyribonucleotide catabolic process"/>
    <property type="evidence" value="ECO:0007669"/>
    <property type="project" value="InterPro"/>
</dbReference>
<keyword evidence="4" id="KW-0456">Lyase</keyword>
<reference evidence="9 10" key="1">
    <citation type="journal article" date="2019" name="Nat. Ecol. Evol.">
        <title>Megaphylogeny resolves global patterns of mushroom evolution.</title>
        <authorList>
            <person name="Varga T."/>
            <person name="Krizsan K."/>
            <person name="Foldi C."/>
            <person name="Dima B."/>
            <person name="Sanchez-Garcia M."/>
            <person name="Sanchez-Ramirez S."/>
            <person name="Szollosi G.J."/>
            <person name="Szarkandi J.G."/>
            <person name="Papp V."/>
            <person name="Albert L."/>
            <person name="Andreopoulos W."/>
            <person name="Angelini C."/>
            <person name="Antonin V."/>
            <person name="Barry K.W."/>
            <person name="Bougher N.L."/>
            <person name="Buchanan P."/>
            <person name="Buyck B."/>
            <person name="Bense V."/>
            <person name="Catcheside P."/>
            <person name="Chovatia M."/>
            <person name="Cooper J."/>
            <person name="Damon W."/>
            <person name="Desjardin D."/>
            <person name="Finy P."/>
            <person name="Geml J."/>
            <person name="Haridas S."/>
            <person name="Hughes K."/>
            <person name="Justo A."/>
            <person name="Karasinski D."/>
            <person name="Kautmanova I."/>
            <person name="Kiss B."/>
            <person name="Kocsube S."/>
            <person name="Kotiranta H."/>
            <person name="LaButti K.M."/>
            <person name="Lechner B.E."/>
            <person name="Liimatainen K."/>
            <person name="Lipzen A."/>
            <person name="Lukacs Z."/>
            <person name="Mihaltcheva S."/>
            <person name="Morgado L.N."/>
            <person name="Niskanen T."/>
            <person name="Noordeloos M.E."/>
            <person name="Ohm R.A."/>
            <person name="Ortiz-Santana B."/>
            <person name="Ovrebo C."/>
            <person name="Racz N."/>
            <person name="Riley R."/>
            <person name="Savchenko A."/>
            <person name="Shiryaev A."/>
            <person name="Soop K."/>
            <person name="Spirin V."/>
            <person name="Szebenyi C."/>
            <person name="Tomsovsky M."/>
            <person name="Tulloss R.E."/>
            <person name="Uehling J."/>
            <person name="Grigoriev I.V."/>
            <person name="Vagvolgyi C."/>
            <person name="Papp T."/>
            <person name="Martin F.M."/>
            <person name="Miettinen O."/>
            <person name="Hibbett D.S."/>
            <person name="Nagy L.G."/>
        </authorList>
    </citation>
    <scope>NUCLEOTIDE SEQUENCE [LARGE SCALE GENOMIC DNA]</scope>
    <source>
        <strain evidence="9 10">OMC1185</strain>
    </source>
</reference>
<evidence type="ECO:0000256" key="8">
    <source>
        <dbReference type="PIRSR" id="PIRSR001357-50"/>
    </source>
</evidence>
<name>A0A5C3N8Z5_9AGAM</name>
<proteinExistence type="inferred from homology"/>
<evidence type="ECO:0000256" key="4">
    <source>
        <dbReference type="ARBA" id="ARBA00023239"/>
    </source>
</evidence>
<evidence type="ECO:0000256" key="6">
    <source>
        <dbReference type="ARBA" id="ARBA00032755"/>
    </source>
</evidence>
<dbReference type="EMBL" id="ML213507">
    <property type="protein sequence ID" value="TFK53833.1"/>
    <property type="molecule type" value="Genomic_DNA"/>
</dbReference>
<dbReference type="InterPro" id="IPR002915">
    <property type="entry name" value="DeoC/FbaB/LacD_aldolase"/>
</dbReference>
<evidence type="ECO:0000313" key="9">
    <source>
        <dbReference type="EMBL" id="TFK53833.1"/>
    </source>
</evidence>
<gene>
    <name evidence="9" type="ORF">OE88DRAFT_1656205</name>
</gene>
<dbReference type="NCBIfam" id="TIGR00126">
    <property type="entry name" value="deoC"/>
    <property type="match status" value="1"/>
</dbReference>
<organism evidence="9 10">
    <name type="scientific">Heliocybe sulcata</name>
    <dbReference type="NCBI Taxonomy" id="5364"/>
    <lineage>
        <taxon>Eukaryota</taxon>
        <taxon>Fungi</taxon>
        <taxon>Dikarya</taxon>
        <taxon>Basidiomycota</taxon>
        <taxon>Agaricomycotina</taxon>
        <taxon>Agaricomycetes</taxon>
        <taxon>Gloeophyllales</taxon>
        <taxon>Gloeophyllaceae</taxon>
        <taxon>Heliocybe</taxon>
    </lineage>
</organism>
<evidence type="ECO:0000256" key="5">
    <source>
        <dbReference type="ARBA" id="ARBA00023270"/>
    </source>
</evidence>
<sequence length="255" mass="27362">MPSTTPLKRVTDIARLIDHSLLHPSLTDSEILRGLQVAKDAKVATACIKPYSIPEAIEVLQGSGVGICAVIGFPHGNSTTHIKVAEAAAAMDDLADFVRSPQNGPAEIDMVVNVGKVLSEDWGYVEHEIAAINKAVVQRRGALKVIFENDFLSTEHIVRLSEICTRVGVAYVKTSTGFGFVKAEGSALYTYKGATVEHIQVMKQNVGPSVQIKAAGGIRTLEQFLQAYEAGATRFGATATEAILKEARARGYPEE</sequence>
<evidence type="ECO:0000313" key="10">
    <source>
        <dbReference type="Proteomes" id="UP000305948"/>
    </source>
</evidence>
<dbReference type="CDD" id="cd00959">
    <property type="entry name" value="DeoC"/>
    <property type="match status" value="1"/>
</dbReference>
<evidence type="ECO:0000256" key="3">
    <source>
        <dbReference type="ARBA" id="ARBA00022490"/>
    </source>
</evidence>
<dbReference type="OrthoDB" id="70823at2759"/>
<keyword evidence="10" id="KW-1185">Reference proteome</keyword>
<dbReference type="GO" id="GO:0046386">
    <property type="term" value="P:deoxyribose phosphate catabolic process"/>
    <property type="evidence" value="ECO:0007669"/>
    <property type="project" value="UniProtKB-UniPathway"/>
</dbReference>
<evidence type="ECO:0000256" key="7">
    <source>
        <dbReference type="ARBA" id="ARBA00048791"/>
    </source>
</evidence>
<dbReference type="UniPathway" id="UPA00002">
    <property type="reaction ID" value="UER00468"/>
</dbReference>
<keyword evidence="3" id="KW-0963">Cytoplasm</keyword>
<feature type="active site" description="Proton donor/acceptor" evidence="8">
    <location>
        <position position="213"/>
    </location>
</feature>
<dbReference type="GO" id="GO:0004139">
    <property type="term" value="F:deoxyribose-phosphate aldolase activity"/>
    <property type="evidence" value="ECO:0007669"/>
    <property type="project" value="UniProtKB-EC"/>
</dbReference>
<evidence type="ECO:0000256" key="2">
    <source>
        <dbReference type="ARBA" id="ARBA00012515"/>
    </source>
</evidence>
<dbReference type="PANTHER" id="PTHR10889">
    <property type="entry name" value="DEOXYRIBOSE-PHOSPHATE ALDOLASE"/>
    <property type="match status" value="1"/>
</dbReference>
<dbReference type="GO" id="GO:0016052">
    <property type="term" value="P:carbohydrate catabolic process"/>
    <property type="evidence" value="ECO:0007669"/>
    <property type="project" value="TreeGrafter"/>
</dbReference>
<dbReference type="STRING" id="5364.A0A5C3N8Z5"/>
<dbReference type="EC" id="4.1.2.4" evidence="2"/>
<dbReference type="Pfam" id="PF01791">
    <property type="entry name" value="DeoC"/>
    <property type="match status" value="1"/>
</dbReference>
<accession>A0A5C3N8Z5</accession>
<dbReference type="PIRSF" id="PIRSF001357">
    <property type="entry name" value="DeoC"/>
    <property type="match status" value="1"/>
</dbReference>
<feature type="active site" description="Schiff-base intermediate with acetaldehyde" evidence="8">
    <location>
        <position position="173"/>
    </location>
</feature>
<dbReference type="Proteomes" id="UP000305948">
    <property type="component" value="Unassembled WGS sequence"/>
</dbReference>
<comment type="similarity">
    <text evidence="1">Belongs to the DeoC/FbaB aldolase family. DeoC type 1 subfamily.</text>
</comment>
<dbReference type="InterPro" id="IPR013785">
    <property type="entry name" value="Aldolase_TIM"/>
</dbReference>
<dbReference type="SMART" id="SM01133">
    <property type="entry name" value="DeoC"/>
    <property type="match status" value="1"/>
</dbReference>
<comment type="catalytic activity">
    <reaction evidence="7">
        <text>2-deoxy-D-ribose 5-phosphate = D-glyceraldehyde 3-phosphate + acetaldehyde</text>
        <dbReference type="Rhea" id="RHEA:12821"/>
        <dbReference type="ChEBI" id="CHEBI:15343"/>
        <dbReference type="ChEBI" id="CHEBI:59776"/>
        <dbReference type="ChEBI" id="CHEBI:62877"/>
        <dbReference type="EC" id="4.1.2.4"/>
    </reaction>
</comment>
<keyword evidence="5 8" id="KW-0704">Schiff base</keyword>
<evidence type="ECO:0000256" key="1">
    <source>
        <dbReference type="ARBA" id="ARBA00010936"/>
    </source>
</evidence>
<dbReference type="HAMAP" id="MF_00114">
    <property type="entry name" value="DeoC_type1"/>
    <property type="match status" value="1"/>
</dbReference>
<dbReference type="AlphaFoldDB" id="A0A5C3N8Z5"/>
<dbReference type="PANTHER" id="PTHR10889:SF1">
    <property type="entry name" value="DEOXYRIBOSE-PHOSPHATE ALDOLASE"/>
    <property type="match status" value="1"/>
</dbReference>
<dbReference type="InterPro" id="IPR011343">
    <property type="entry name" value="DeoC"/>
</dbReference>
<dbReference type="InterPro" id="IPR028581">
    <property type="entry name" value="DeoC_typeI"/>
</dbReference>
<dbReference type="Gene3D" id="3.20.20.70">
    <property type="entry name" value="Aldolase class I"/>
    <property type="match status" value="1"/>
</dbReference>
<dbReference type="SUPFAM" id="SSF51569">
    <property type="entry name" value="Aldolase"/>
    <property type="match status" value="1"/>
</dbReference>
<protein>
    <recommendedName>
        <fullName evidence="2">deoxyribose-phosphate aldolase</fullName>
        <ecNumber evidence="2">4.1.2.4</ecNumber>
    </recommendedName>
    <alternativeName>
        <fullName evidence="6">2-deoxy-D-ribose 5-phosphate aldolase</fullName>
    </alternativeName>
</protein>